<evidence type="ECO:0000313" key="4">
    <source>
        <dbReference type="EMBL" id="MFD1739256.1"/>
    </source>
</evidence>
<dbReference type="InterPro" id="IPR028098">
    <property type="entry name" value="Glyco_trans_4-like_N"/>
</dbReference>
<keyword evidence="4" id="KW-0808">Transferase</keyword>
<dbReference type="Proteomes" id="UP001597214">
    <property type="component" value="Unassembled WGS sequence"/>
</dbReference>
<proteinExistence type="inferred from homology"/>
<reference evidence="5" key="1">
    <citation type="journal article" date="2019" name="Int. J. Syst. Evol. Microbiol.">
        <title>The Global Catalogue of Microorganisms (GCM) 10K type strain sequencing project: providing services to taxonomists for standard genome sequencing and annotation.</title>
        <authorList>
            <consortium name="The Broad Institute Genomics Platform"/>
            <consortium name="The Broad Institute Genome Sequencing Center for Infectious Disease"/>
            <person name="Wu L."/>
            <person name="Ma J."/>
        </authorList>
    </citation>
    <scope>NUCLEOTIDE SEQUENCE [LARGE SCALE GENOMIC DNA]</scope>
    <source>
        <strain evidence="5">CCUG 49339</strain>
    </source>
</reference>
<dbReference type="GO" id="GO:0016757">
    <property type="term" value="F:glycosyltransferase activity"/>
    <property type="evidence" value="ECO:0007669"/>
    <property type="project" value="UniProtKB-KW"/>
</dbReference>
<dbReference type="Gene3D" id="3.40.50.2000">
    <property type="entry name" value="Glycogen Phosphorylase B"/>
    <property type="match status" value="2"/>
</dbReference>
<dbReference type="PANTHER" id="PTHR45947:SF3">
    <property type="entry name" value="SULFOQUINOVOSYL TRANSFERASE SQD2"/>
    <property type="match status" value="1"/>
</dbReference>
<feature type="domain" description="Glycosyltransferase subfamily 4-like N-terminal" evidence="3">
    <location>
        <begin position="14"/>
        <end position="177"/>
    </location>
</feature>
<dbReference type="InterPro" id="IPR050194">
    <property type="entry name" value="Glycosyltransferase_grp1"/>
</dbReference>
<dbReference type="EMBL" id="JBHUEM010000054">
    <property type="protein sequence ID" value="MFD1739256.1"/>
    <property type="molecule type" value="Genomic_DNA"/>
</dbReference>
<evidence type="ECO:0000259" key="3">
    <source>
        <dbReference type="Pfam" id="PF13439"/>
    </source>
</evidence>
<dbReference type="EC" id="2.4.-.-" evidence="4"/>
<protein>
    <submittedName>
        <fullName evidence="4">Glycosyltransferase family 4 protein</fullName>
        <ecNumber evidence="4">2.4.-.-</ecNumber>
    </submittedName>
</protein>
<name>A0ABW4LXF8_9BACI</name>
<comment type="similarity">
    <text evidence="1">Belongs to the glycosyltransferase group 1 family. Glycosyltransferase 4 subfamily.</text>
</comment>
<dbReference type="SUPFAM" id="SSF53756">
    <property type="entry name" value="UDP-Glycosyltransferase/glycogen phosphorylase"/>
    <property type="match status" value="1"/>
</dbReference>
<dbReference type="CDD" id="cd03814">
    <property type="entry name" value="GT4-like"/>
    <property type="match status" value="1"/>
</dbReference>
<sequence>MKIAIFTDTFAPQVNGVARTLKRFTDYLDQQGIDYKVFAPDCTKDEELFSTHIHRFTSLPFFLYPECRLALPNMLHVRNQLSQFKPDIIHVATPFNVGLCGIHYAKKLNIPLVGSYHTDFDQYLEYYDLQFLSTLLWKYMTWFHRSFLKTFVPSQETKEQLRRHGFTNLHVWSRGVDGSVFKPLESTQQLRQKYDIHEKYILSYVGRLAPEKDVDTLLGIMNQLPLALQHNVRFLIVGDGPSKADLERQVPTNVTFTGYLGGQELAEVYAGSDLFIFPSPTETFGNVVLEALACGTPVVGANSGGVKNIIKNGITGILCEPKKVSSFVHAIESLLSNDELRKNMQHEARTYALTQTWDSIFESLLYEYETALHRSNEKKFA</sequence>
<gene>
    <name evidence="4" type="ORF">ACFSCX_22505</name>
</gene>
<comment type="caution">
    <text evidence="4">The sequence shown here is derived from an EMBL/GenBank/DDBJ whole genome shotgun (WGS) entry which is preliminary data.</text>
</comment>
<keyword evidence="5" id="KW-1185">Reference proteome</keyword>
<dbReference type="Pfam" id="PF00534">
    <property type="entry name" value="Glycos_transf_1"/>
    <property type="match status" value="1"/>
</dbReference>
<accession>A0ABW4LXF8</accession>
<organism evidence="4 5">
    <name type="scientific">Bacillus salitolerans</name>
    <dbReference type="NCBI Taxonomy" id="1437434"/>
    <lineage>
        <taxon>Bacteria</taxon>
        <taxon>Bacillati</taxon>
        <taxon>Bacillota</taxon>
        <taxon>Bacilli</taxon>
        <taxon>Bacillales</taxon>
        <taxon>Bacillaceae</taxon>
        <taxon>Bacillus</taxon>
    </lineage>
</organism>
<feature type="domain" description="Glycosyl transferase family 1" evidence="2">
    <location>
        <begin position="188"/>
        <end position="349"/>
    </location>
</feature>
<dbReference type="PANTHER" id="PTHR45947">
    <property type="entry name" value="SULFOQUINOVOSYL TRANSFERASE SQD2"/>
    <property type="match status" value="1"/>
</dbReference>
<keyword evidence="4" id="KW-0328">Glycosyltransferase</keyword>
<dbReference type="RefSeq" id="WP_377930487.1">
    <property type="nucleotide sequence ID" value="NZ_JBHUEM010000054.1"/>
</dbReference>
<dbReference type="InterPro" id="IPR001296">
    <property type="entry name" value="Glyco_trans_1"/>
</dbReference>
<evidence type="ECO:0000313" key="5">
    <source>
        <dbReference type="Proteomes" id="UP001597214"/>
    </source>
</evidence>
<evidence type="ECO:0000259" key="2">
    <source>
        <dbReference type="Pfam" id="PF00534"/>
    </source>
</evidence>
<evidence type="ECO:0000256" key="1">
    <source>
        <dbReference type="ARBA" id="ARBA00009481"/>
    </source>
</evidence>
<dbReference type="Pfam" id="PF13439">
    <property type="entry name" value="Glyco_transf_4"/>
    <property type="match status" value="1"/>
</dbReference>